<dbReference type="InterPro" id="IPR003703">
    <property type="entry name" value="Acyl_CoA_thio"/>
</dbReference>
<evidence type="ECO:0000313" key="7">
    <source>
        <dbReference type="EMBL" id="KAK6956308.1"/>
    </source>
</evidence>
<comment type="caution">
    <text evidence="7">The sequence shown here is derived from an EMBL/GenBank/DDBJ whole genome shotgun (WGS) entry which is preliminary data.</text>
</comment>
<gene>
    <name evidence="7" type="ORF">Daesc_001583</name>
</gene>
<dbReference type="InterPro" id="IPR049449">
    <property type="entry name" value="TesB_ACOT8-like_N"/>
</dbReference>
<evidence type="ECO:0000256" key="4">
    <source>
        <dbReference type="SAM" id="Phobius"/>
    </source>
</evidence>
<keyword evidence="8" id="KW-1185">Reference proteome</keyword>
<dbReference type="InterPro" id="IPR029069">
    <property type="entry name" value="HotDog_dom_sf"/>
</dbReference>
<dbReference type="PANTHER" id="PTHR11066:SF34">
    <property type="entry name" value="ACYL-COENZYME A THIOESTERASE 8"/>
    <property type="match status" value="1"/>
</dbReference>
<dbReference type="GO" id="GO:0009062">
    <property type="term" value="P:fatty acid catabolic process"/>
    <property type="evidence" value="ECO:0007669"/>
    <property type="project" value="TreeGrafter"/>
</dbReference>
<protein>
    <recommendedName>
        <fullName evidence="9">Acyl-CoA thioesterase</fullName>
    </recommendedName>
</protein>
<evidence type="ECO:0000256" key="1">
    <source>
        <dbReference type="ARBA" id="ARBA00006538"/>
    </source>
</evidence>
<organism evidence="7 8">
    <name type="scientific">Daldinia eschscholtzii</name>
    <dbReference type="NCBI Taxonomy" id="292717"/>
    <lineage>
        <taxon>Eukaryota</taxon>
        <taxon>Fungi</taxon>
        <taxon>Dikarya</taxon>
        <taxon>Ascomycota</taxon>
        <taxon>Pezizomycotina</taxon>
        <taxon>Sordariomycetes</taxon>
        <taxon>Xylariomycetidae</taxon>
        <taxon>Xylariales</taxon>
        <taxon>Hypoxylaceae</taxon>
        <taxon>Daldinia</taxon>
    </lineage>
</organism>
<proteinExistence type="inferred from homology"/>
<dbReference type="GO" id="GO:0005782">
    <property type="term" value="C:peroxisomal matrix"/>
    <property type="evidence" value="ECO:0007669"/>
    <property type="project" value="UniProtKB-SubCell"/>
</dbReference>
<keyword evidence="4" id="KW-0812">Transmembrane</keyword>
<sequence>MGERFPTLVRPPPVDTSKAPIENALELTELSIIGPAAQRTVPPNFVVHSYHCFFVLAGDSSVPILYHVERVREGRSFCTRTVQARQRGHAIFTVTCSFVREGSGGEEAVSHAVPVPADALAQTPPDDYEDPPFLRRAGDDPFQSFRCKAPGDGDGEEDDDKKEPTSKRVWQWVRARGKISEKGGLRAHLSALAYVSDSYFIGTVSRIHRLWRYPVGPEDVDKLDPQVREHLERVNEWEGYGTLESLAGRPEVGMMVSLDHSIYFHNPSKVRADEWMFVEMESPWAGDGRGVVMQKIYSRDGTLLATAFQEVSFVFFFFFFFFLFPPFLLPFPSPTLCLFLQPSPFCGWLNWLTNIARLVGCCTIKAEEEERGEQVEAMRTPRLGLVV</sequence>
<dbReference type="Gene3D" id="2.40.160.210">
    <property type="entry name" value="Acyl-CoA thioesterase, double hotdog domain"/>
    <property type="match status" value="1"/>
</dbReference>
<dbReference type="SUPFAM" id="SSF54637">
    <property type="entry name" value="Thioesterase/thiol ester dehydrase-isomerase"/>
    <property type="match status" value="2"/>
</dbReference>
<dbReference type="GO" id="GO:0006637">
    <property type="term" value="P:acyl-CoA metabolic process"/>
    <property type="evidence" value="ECO:0007669"/>
    <property type="project" value="InterPro"/>
</dbReference>
<dbReference type="InterPro" id="IPR049450">
    <property type="entry name" value="ACOT8-like_C"/>
</dbReference>
<keyword evidence="4" id="KW-0472">Membrane</keyword>
<dbReference type="EMBL" id="JBANMG010000002">
    <property type="protein sequence ID" value="KAK6956308.1"/>
    <property type="molecule type" value="Genomic_DNA"/>
</dbReference>
<keyword evidence="4" id="KW-1133">Transmembrane helix</keyword>
<feature type="region of interest" description="Disordered" evidence="3">
    <location>
        <begin position="115"/>
        <end position="166"/>
    </location>
</feature>
<dbReference type="PANTHER" id="PTHR11066">
    <property type="entry name" value="ACYL-COA THIOESTERASE"/>
    <property type="match status" value="1"/>
</dbReference>
<dbReference type="Pfam" id="PF13622">
    <property type="entry name" value="4HBT_3"/>
    <property type="match status" value="1"/>
</dbReference>
<evidence type="ECO:0000256" key="3">
    <source>
        <dbReference type="SAM" id="MobiDB-lite"/>
    </source>
</evidence>
<evidence type="ECO:0000313" key="8">
    <source>
        <dbReference type="Proteomes" id="UP001369815"/>
    </source>
</evidence>
<evidence type="ECO:0000259" key="5">
    <source>
        <dbReference type="Pfam" id="PF13622"/>
    </source>
</evidence>
<evidence type="ECO:0000256" key="2">
    <source>
        <dbReference type="ARBA" id="ARBA00022801"/>
    </source>
</evidence>
<reference evidence="7 8" key="1">
    <citation type="journal article" date="2024" name="Front Chem Biol">
        <title>Unveiling the potential of Daldinia eschscholtzii MFLUCC 19-0629 through bioactivity and bioinformatics studies for enhanced sustainable agriculture production.</title>
        <authorList>
            <person name="Brooks S."/>
            <person name="Weaver J.A."/>
            <person name="Klomchit A."/>
            <person name="Alharthi S.A."/>
            <person name="Onlamun T."/>
            <person name="Nurani R."/>
            <person name="Vong T.K."/>
            <person name="Alberti F."/>
            <person name="Greco C."/>
        </authorList>
    </citation>
    <scope>NUCLEOTIDE SEQUENCE [LARGE SCALE GENOMIC DNA]</scope>
    <source>
        <strain evidence="7">MFLUCC 19-0629</strain>
    </source>
</reference>
<dbReference type="Proteomes" id="UP001369815">
    <property type="component" value="Unassembled WGS sequence"/>
</dbReference>
<dbReference type="AlphaFoldDB" id="A0AAX6MUI9"/>
<accession>A0AAX6MUI9</accession>
<dbReference type="Pfam" id="PF20789">
    <property type="entry name" value="4HBT_3C"/>
    <property type="match status" value="1"/>
</dbReference>
<dbReference type="CDD" id="cd03444">
    <property type="entry name" value="Thioesterase_II_repeat1"/>
    <property type="match status" value="1"/>
</dbReference>
<feature type="domain" description="Acyl-CoA thioesterase-like N-terminal HotDog" evidence="5">
    <location>
        <begin position="36"/>
        <end position="98"/>
    </location>
</feature>
<evidence type="ECO:0000259" key="6">
    <source>
        <dbReference type="Pfam" id="PF20789"/>
    </source>
</evidence>
<keyword evidence="2" id="KW-0378">Hydrolase</keyword>
<feature type="domain" description="Acyl-CoA thioesterase-like C-terminal" evidence="6">
    <location>
        <begin position="131"/>
        <end position="311"/>
    </location>
</feature>
<name>A0AAX6MUI9_9PEZI</name>
<feature type="transmembrane region" description="Helical" evidence="4">
    <location>
        <begin position="303"/>
        <end position="324"/>
    </location>
</feature>
<dbReference type="CDD" id="cd03445">
    <property type="entry name" value="Thioesterase_II_repeat2"/>
    <property type="match status" value="1"/>
</dbReference>
<dbReference type="GO" id="GO:0047617">
    <property type="term" value="F:fatty acyl-CoA hydrolase activity"/>
    <property type="evidence" value="ECO:0007669"/>
    <property type="project" value="InterPro"/>
</dbReference>
<comment type="similarity">
    <text evidence="1">Belongs to the C/M/P thioester hydrolase family.</text>
</comment>
<evidence type="ECO:0008006" key="9">
    <source>
        <dbReference type="Google" id="ProtNLM"/>
    </source>
</evidence>
<dbReference type="InterPro" id="IPR042171">
    <property type="entry name" value="Acyl-CoA_hotdog"/>
</dbReference>